<dbReference type="Proteomes" id="UP000688137">
    <property type="component" value="Unassembled WGS sequence"/>
</dbReference>
<dbReference type="AlphaFoldDB" id="A0A8S1P260"/>
<keyword evidence="3" id="KW-1185">Reference proteome</keyword>
<dbReference type="OMA" id="NRDVKQP"/>
<reference evidence="2" key="1">
    <citation type="submission" date="2021-01" db="EMBL/GenBank/DDBJ databases">
        <authorList>
            <consortium name="Genoscope - CEA"/>
            <person name="William W."/>
        </authorList>
    </citation>
    <scope>NUCLEOTIDE SEQUENCE</scope>
</reference>
<comment type="caution">
    <text evidence="2">The sequence shown here is derived from an EMBL/GenBank/DDBJ whole genome shotgun (WGS) entry which is preliminary data.</text>
</comment>
<feature type="region of interest" description="Disordered" evidence="1">
    <location>
        <begin position="1"/>
        <end position="20"/>
    </location>
</feature>
<sequence>MKSSQNFRIKSIKTNQQSSNQYRSLQMSLTCKSLTNRDVKQPSQFQKSVIQIQPRQVLQKQSSINCRQSLVSVTESQVSVDEEFEIWDNNQDLRLKKLVIEERKPSVGQFLSLYKARYGGFPGYRQQIQNEEVIKAAINHASSSKQLFKKYFPKKMIVFEDDNDYSQPYNIEDDQHFKSFNRFFRNKKLQSSLKIPLQNQIEKSR</sequence>
<dbReference type="EMBL" id="CAJJDM010000106">
    <property type="protein sequence ID" value="CAD8097245.1"/>
    <property type="molecule type" value="Genomic_DNA"/>
</dbReference>
<protein>
    <submittedName>
        <fullName evidence="2">Uncharacterized protein</fullName>
    </submittedName>
</protein>
<evidence type="ECO:0000313" key="2">
    <source>
        <dbReference type="EMBL" id="CAD8097245.1"/>
    </source>
</evidence>
<proteinExistence type="predicted"/>
<gene>
    <name evidence="2" type="ORF">PPRIM_AZ9-3.1.T1030135</name>
</gene>
<name>A0A8S1P260_PARPR</name>
<evidence type="ECO:0000256" key="1">
    <source>
        <dbReference type="SAM" id="MobiDB-lite"/>
    </source>
</evidence>
<organism evidence="2 3">
    <name type="scientific">Paramecium primaurelia</name>
    <dbReference type="NCBI Taxonomy" id="5886"/>
    <lineage>
        <taxon>Eukaryota</taxon>
        <taxon>Sar</taxon>
        <taxon>Alveolata</taxon>
        <taxon>Ciliophora</taxon>
        <taxon>Intramacronucleata</taxon>
        <taxon>Oligohymenophorea</taxon>
        <taxon>Peniculida</taxon>
        <taxon>Parameciidae</taxon>
        <taxon>Paramecium</taxon>
    </lineage>
</organism>
<evidence type="ECO:0000313" key="3">
    <source>
        <dbReference type="Proteomes" id="UP000688137"/>
    </source>
</evidence>
<accession>A0A8S1P260</accession>